<accession>A0A376CJ55</accession>
<feature type="domain" description="Fe/B12 periplasmic-binding" evidence="3">
    <location>
        <begin position="62"/>
        <end position="343"/>
    </location>
</feature>
<evidence type="ECO:0000256" key="1">
    <source>
        <dbReference type="ARBA" id="ARBA00008814"/>
    </source>
</evidence>
<dbReference type="RefSeq" id="WP_018580700.1">
    <property type="nucleotide sequence ID" value="NZ_LDYD01000006.1"/>
</dbReference>
<dbReference type="Pfam" id="PF01497">
    <property type="entry name" value="Peripla_BP_2"/>
    <property type="match status" value="1"/>
</dbReference>
<dbReference type="PROSITE" id="PS50983">
    <property type="entry name" value="FE_B12_PBP"/>
    <property type="match status" value="1"/>
</dbReference>
<comment type="similarity">
    <text evidence="1">Belongs to the bacterial solute-binding protein 8 family.</text>
</comment>
<reference evidence="4 5" key="1">
    <citation type="submission" date="2018-06" db="EMBL/GenBank/DDBJ databases">
        <authorList>
            <consortium name="Pathogen Informatics"/>
            <person name="Doyle S."/>
        </authorList>
    </citation>
    <scope>NUCLEOTIDE SEQUENCE [LARGE SCALE GENOMIC DNA]</scope>
    <source>
        <strain evidence="4 5">NCTC11862</strain>
    </source>
</reference>
<dbReference type="PROSITE" id="PS51257">
    <property type="entry name" value="PROKAR_LIPOPROTEIN"/>
    <property type="match status" value="1"/>
</dbReference>
<dbReference type="InterPro" id="IPR050902">
    <property type="entry name" value="ABC_Transporter_SBP"/>
</dbReference>
<sequence>MSRVQKSVLGALTVATAISLVACGGEAADNNAGASSESAADFEPVTIDNCGTEFTVETPPQRATTMEQGATDTLLMIGAEDQIAGHSHHKSYPPAGFEEATENLTMISDDPANSEQLRAADTDFIFSPFATSWEEASAGTREEWSQLGVPTYNNNTECRDYGENKGKDQFELLERDFTELGQIFGQEEGAQALIKKQDEALQEAADTQAPEGTTFMMLYSAYESDPYIAGGPSIVSEMGEKFGMTNVFADVDEEWPTVSWEAIAEADPDVIILGDLALRGSPGDTWQEKAELLASTPAVQNLDAVKNERYIVIDGVTTSASARSHEAIVEIAKALRDGVLDDK</sequence>
<protein>
    <submittedName>
        <fullName evidence="4">ABC transporter substrate-binding protein</fullName>
    </submittedName>
</protein>
<dbReference type="AlphaFoldDB" id="A0A376CJ55"/>
<keyword evidence="5" id="KW-1185">Reference proteome</keyword>
<dbReference type="PANTHER" id="PTHR30535:SF7">
    <property type="entry name" value="IRON(III) DICITRATE-BINDING PROTEIN"/>
    <property type="match status" value="1"/>
</dbReference>
<dbReference type="EMBL" id="UFXQ01000001">
    <property type="protein sequence ID" value="STC68521.1"/>
    <property type="molecule type" value="Genomic_DNA"/>
</dbReference>
<dbReference type="OrthoDB" id="9797850at2"/>
<dbReference type="InterPro" id="IPR002491">
    <property type="entry name" value="ABC_transptr_periplasmic_BD"/>
</dbReference>
<dbReference type="STRING" id="35756.GCA_001044155_01557"/>
<feature type="chain" id="PRO_5016640349" evidence="2">
    <location>
        <begin position="28"/>
        <end position="343"/>
    </location>
</feature>
<evidence type="ECO:0000313" key="5">
    <source>
        <dbReference type="Proteomes" id="UP000254467"/>
    </source>
</evidence>
<dbReference type="PANTHER" id="PTHR30535">
    <property type="entry name" value="VITAMIN B12-BINDING PROTEIN"/>
    <property type="match status" value="1"/>
</dbReference>
<feature type="signal peptide" evidence="2">
    <location>
        <begin position="1"/>
        <end position="27"/>
    </location>
</feature>
<dbReference type="SUPFAM" id="SSF53807">
    <property type="entry name" value="Helical backbone' metal receptor"/>
    <property type="match status" value="1"/>
</dbReference>
<proteinExistence type="inferred from homology"/>
<dbReference type="Gene3D" id="3.40.50.1980">
    <property type="entry name" value="Nitrogenase molybdenum iron protein domain"/>
    <property type="match status" value="2"/>
</dbReference>
<gene>
    <name evidence="4" type="primary">yclQ</name>
    <name evidence="4" type="ORF">NCTC11862_00278</name>
</gene>
<keyword evidence="2" id="KW-0732">Signal</keyword>
<evidence type="ECO:0000313" key="4">
    <source>
        <dbReference type="EMBL" id="STC68521.1"/>
    </source>
</evidence>
<evidence type="ECO:0000259" key="3">
    <source>
        <dbReference type="PROSITE" id="PS50983"/>
    </source>
</evidence>
<dbReference type="Proteomes" id="UP000254467">
    <property type="component" value="Unassembled WGS sequence"/>
</dbReference>
<name>A0A376CJ55_9CORY</name>
<evidence type="ECO:0000256" key="2">
    <source>
        <dbReference type="SAM" id="SignalP"/>
    </source>
</evidence>
<organism evidence="4 5">
    <name type="scientific">Corynebacterium pilosum</name>
    <dbReference type="NCBI Taxonomy" id="35756"/>
    <lineage>
        <taxon>Bacteria</taxon>
        <taxon>Bacillati</taxon>
        <taxon>Actinomycetota</taxon>
        <taxon>Actinomycetes</taxon>
        <taxon>Mycobacteriales</taxon>
        <taxon>Corynebacteriaceae</taxon>
        <taxon>Corynebacterium</taxon>
    </lineage>
</organism>